<evidence type="ECO:0000313" key="4">
    <source>
        <dbReference type="Proteomes" id="UP000827892"/>
    </source>
</evidence>
<proteinExistence type="predicted"/>
<dbReference type="SUPFAM" id="SSF55961">
    <property type="entry name" value="Bet v1-like"/>
    <property type="match status" value="1"/>
</dbReference>
<dbReference type="EMBL" id="CP090893">
    <property type="protein sequence ID" value="ULU01597.1"/>
    <property type="molecule type" value="Genomic_DNA"/>
</dbReference>
<dbReference type="Pfam" id="PF02121">
    <property type="entry name" value="IP_trans"/>
    <property type="match status" value="1"/>
</dbReference>
<dbReference type="InterPro" id="IPR055261">
    <property type="entry name" value="PI_transfer_N"/>
</dbReference>
<reference evidence="2 4" key="2">
    <citation type="submission" date="2022-05" db="EMBL/GenBank/DDBJ databases">
        <title>Chromosome-level reference genomes for two strains of Caenorhabditis briggsae: an improved platform for comparative genomics.</title>
        <authorList>
            <person name="Stevens L."/>
            <person name="Andersen E.C."/>
        </authorList>
    </citation>
    <scope>NUCLEOTIDE SEQUENCE [LARGE SCALE GENOMIC DNA]</scope>
    <source>
        <strain evidence="2">QX1410_ONT</strain>
        <tissue evidence="2">Whole-organism</tissue>
    </source>
</reference>
<keyword evidence="5" id="KW-1185">Reference proteome</keyword>
<dbReference type="PANTHER" id="PTHR10658:SF11">
    <property type="entry name" value="VIBRATOR, ISOFORM B"/>
    <property type="match status" value="1"/>
</dbReference>
<gene>
    <name evidence="2" type="ORF">L3Y34_001727</name>
    <name evidence="3" type="ORF">L5515_004572</name>
</gene>
<evidence type="ECO:0000259" key="1">
    <source>
        <dbReference type="Pfam" id="PF02121"/>
    </source>
</evidence>
<dbReference type="GO" id="GO:0005548">
    <property type="term" value="F:phospholipid transporter activity"/>
    <property type="evidence" value="ECO:0007669"/>
    <property type="project" value="InterPro"/>
</dbReference>
<dbReference type="PRINTS" id="PR00391">
    <property type="entry name" value="PITRANSFER"/>
</dbReference>
<name>A0AAE9DCZ6_CAEBR</name>
<dbReference type="AlphaFoldDB" id="A0AAE9DCZ6"/>
<dbReference type="Proteomes" id="UP000827892">
    <property type="component" value="Chromosome III"/>
</dbReference>
<dbReference type="InterPro" id="IPR023393">
    <property type="entry name" value="START-like_dom_sf"/>
</dbReference>
<dbReference type="Gene3D" id="3.30.530.20">
    <property type="match status" value="1"/>
</dbReference>
<accession>A0AAE9DCZ6</accession>
<dbReference type="FunFam" id="3.30.530.20:FF:000025">
    <property type="entry name" value="Phosphatidylinositol transfer protein beta"/>
    <property type="match status" value="1"/>
</dbReference>
<sequence>MIIKEYRVVLPLSVEEYQVGQLWSVAEASKAETGGGEGVEVLKNEPFDNVPLLNGQFTKGQYTHKIYHLQSKVPALLRKIAPKGSLAIHEEAWNAYPYCKTVITNPDYMKENFYVKIETIHLPDNGTTENAHGLKGEELAKREIVNVNIANDHEFLNSGDLHPDTTPSKFQSTKTGRGPLSGNWKDNVQPVMCAYKLVTVYFKWFGFQKIVEGYAHTQYPRLFSKFHREVFCWIDKWHGLTMMDIREIEAKAQKELEEQRKSGQMLLRRVVNSVVQVRAISDQMTPEKYERIFSVYSLWKRYNFRYGFAENPDHKQVRITRSDRNIEFYHRLSLMEGCPRVVLDRPEGTIRKLKENVKGYMRNAFVRGLGLQEDKEDFLALCNSAFFEVLRAVREEDFSKLAEVTLGGNETLQFHRSAAYKLNKLQKESLDITEDDLLGDNGHIIRLPFLKEEMGPYIHSMDFTNVDAVGKTHSKSGENQGDKVFCRYKIIMGGVYKFDALRKDLRKENIWENKIVTPKDYVFKSPRYTLVELDICQEAHNQMPIKLDSNRDLYDFHVYSF</sequence>
<evidence type="ECO:0000313" key="2">
    <source>
        <dbReference type="EMBL" id="ULU01597.1"/>
    </source>
</evidence>
<dbReference type="EMBL" id="CP092622">
    <property type="protein sequence ID" value="UMM24243.1"/>
    <property type="molecule type" value="Genomic_DNA"/>
</dbReference>
<dbReference type="InterPro" id="IPR001666">
    <property type="entry name" value="PI_transfer"/>
</dbReference>
<evidence type="ECO:0000313" key="5">
    <source>
        <dbReference type="Proteomes" id="UP000829354"/>
    </source>
</evidence>
<protein>
    <recommendedName>
        <fullName evidence="1">Phosphatidylinositol transfer protein N-terminal domain-containing protein</fullName>
    </recommendedName>
</protein>
<organism evidence="2 4">
    <name type="scientific">Caenorhabditis briggsae</name>
    <dbReference type="NCBI Taxonomy" id="6238"/>
    <lineage>
        <taxon>Eukaryota</taxon>
        <taxon>Metazoa</taxon>
        <taxon>Ecdysozoa</taxon>
        <taxon>Nematoda</taxon>
        <taxon>Chromadorea</taxon>
        <taxon>Rhabditida</taxon>
        <taxon>Rhabditina</taxon>
        <taxon>Rhabditomorpha</taxon>
        <taxon>Rhabditoidea</taxon>
        <taxon>Rhabditidae</taxon>
        <taxon>Peloderinae</taxon>
        <taxon>Caenorhabditis</taxon>
    </lineage>
</organism>
<dbReference type="PANTHER" id="PTHR10658">
    <property type="entry name" value="PHOSPHATIDYLINOSITOL TRANSFER PROTEIN"/>
    <property type="match status" value="1"/>
</dbReference>
<feature type="domain" description="Phosphatidylinositol transfer protein N-terminal" evidence="1">
    <location>
        <begin position="1"/>
        <end position="254"/>
    </location>
</feature>
<dbReference type="Proteomes" id="UP000829354">
    <property type="component" value="Chromosome III"/>
</dbReference>
<evidence type="ECO:0000313" key="3">
    <source>
        <dbReference type="EMBL" id="UMM24243.1"/>
    </source>
</evidence>
<reference evidence="3 5" key="1">
    <citation type="submission" date="2022-04" db="EMBL/GenBank/DDBJ databases">
        <title>Chromosome-level reference genomes for two strains of Caenorhabditis briggsae: an improved platform for comparative genomics.</title>
        <authorList>
            <person name="Stevens L."/>
            <person name="Andersen E."/>
        </authorList>
    </citation>
    <scope>NUCLEOTIDE SEQUENCE [LARGE SCALE GENOMIC DNA]</scope>
    <source>
        <strain evidence="3">VX34</strain>
        <tissue evidence="3">Whole-organism</tissue>
    </source>
</reference>